<evidence type="ECO:0000256" key="1">
    <source>
        <dbReference type="SAM" id="Phobius"/>
    </source>
</evidence>
<name>A0A3S4U5C7_9ACTN</name>
<feature type="transmembrane region" description="Helical" evidence="1">
    <location>
        <begin position="170"/>
        <end position="189"/>
    </location>
</feature>
<evidence type="ECO:0000313" key="3">
    <source>
        <dbReference type="Proteomes" id="UP000273044"/>
    </source>
</evidence>
<dbReference type="Proteomes" id="UP000273044">
    <property type="component" value="Chromosome"/>
</dbReference>
<dbReference type="Pfam" id="PF12730">
    <property type="entry name" value="ABC2_membrane_4"/>
    <property type="match status" value="1"/>
</dbReference>
<organism evidence="2 3">
    <name type="scientific">Arachnia propionica</name>
    <dbReference type="NCBI Taxonomy" id="1750"/>
    <lineage>
        <taxon>Bacteria</taxon>
        <taxon>Bacillati</taxon>
        <taxon>Actinomycetota</taxon>
        <taxon>Actinomycetes</taxon>
        <taxon>Propionibacteriales</taxon>
        <taxon>Propionibacteriaceae</taxon>
        <taxon>Arachnia</taxon>
    </lineage>
</organism>
<feature type="transmembrane region" description="Helical" evidence="1">
    <location>
        <begin position="224"/>
        <end position="242"/>
    </location>
</feature>
<feature type="transmembrane region" description="Helical" evidence="1">
    <location>
        <begin position="142"/>
        <end position="163"/>
    </location>
</feature>
<reference evidence="2 3" key="1">
    <citation type="submission" date="2018-12" db="EMBL/GenBank/DDBJ databases">
        <authorList>
            <consortium name="Pathogen Informatics"/>
        </authorList>
    </citation>
    <scope>NUCLEOTIDE SEQUENCE [LARGE SCALE GENOMIC DNA]</scope>
    <source>
        <strain evidence="2 3">NCTC12967</strain>
    </source>
</reference>
<accession>A0A3S4U5C7</accession>
<keyword evidence="1" id="KW-0472">Membrane</keyword>
<dbReference type="AlphaFoldDB" id="A0A3S4U5C7"/>
<feature type="transmembrane region" description="Helical" evidence="1">
    <location>
        <begin position="106"/>
        <end position="130"/>
    </location>
</feature>
<sequence length="250" mass="26811">MGEIRLEMTKMRRLHVIPLTLVLLVAAIPVVALSLFAPGAVSRLNDPHELPWGQPLLNFAFANALIHPILVAVLASRQTDIEHPSGGWFLNATTGRTPGTLCRMKFFALVAVVIPATLVQTGAVVALGAVAGVRVPLDIPMWSWYVVSLVLVDTVLLAFHIWLSAICENQLVGVGTGLVGGFIALYMFLAPSVARVIPWGYYAVITPVAMAAGSDGLVPVLPPWPWLIGLVLLGAAAFARCTKRLDQVER</sequence>
<feature type="transmembrane region" description="Helical" evidence="1">
    <location>
        <begin position="16"/>
        <end position="36"/>
    </location>
</feature>
<feature type="transmembrane region" description="Helical" evidence="1">
    <location>
        <begin position="56"/>
        <end position="75"/>
    </location>
</feature>
<dbReference type="EMBL" id="LR134406">
    <property type="protein sequence ID" value="VEH70012.1"/>
    <property type="molecule type" value="Genomic_DNA"/>
</dbReference>
<evidence type="ECO:0000313" key="2">
    <source>
        <dbReference type="EMBL" id="VEH70012.1"/>
    </source>
</evidence>
<keyword evidence="1" id="KW-0812">Transmembrane</keyword>
<keyword evidence="1" id="KW-1133">Transmembrane helix</keyword>
<protein>
    <submittedName>
        <fullName evidence="2">Uncharacterized protein conserved in bacteria</fullName>
    </submittedName>
</protein>
<keyword evidence="3" id="KW-1185">Reference proteome</keyword>
<proteinExistence type="predicted"/>
<gene>
    <name evidence="2" type="ORF">NCTC12967_01295</name>
</gene>